<protein>
    <submittedName>
        <fullName evidence="2">dTDP-4-amino-4,6-dideoxygalactose transaminase</fullName>
    </submittedName>
</protein>
<evidence type="ECO:0000313" key="3">
    <source>
        <dbReference type="Proteomes" id="UP000198771"/>
    </source>
</evidence>
<dbReference type="InterPro" id="IPR015422">
    <property type="entry name" value="PyrdxlP-dep_Trfase_small"/>
</dbReference>
<dbReference type="GO" id="GO:0008483">
    <property type="term" value="F:transaminase activity"/>
    <property type="evidence" value="ECO:0007669"/>
    <property type="project" value="TreeGrafter"/>
</dbReference>
<dbReference type="Gene3D" id="3.90.1150.10">
    <property type="entry name" value="Aspartate Aminotransferase, domain 1"/>
    <property type="match status" value="1"/>
</dbReference>
<proteinExistence type="inferred from homology"/>
<dbReference type="InterPro" id="IPR015424">
    <property type="entry name" value="PyrdxlP-dep_Trfase"/>
</dbReference>
<dbReference type="CDD" id="cd00616">
    <property type="entry name" value="AHBA_syn"/>
    <property type="match status" value="1"/>
</dbReference>
<evidence type="ECO:0000256" key="1">
    <source>
        <dbReference type="RuleBase" id="RU004508"/>
    </source>
</evidence>
<dbReference type="GO" id="GO:0000271">
    <property type="term" value="P:polysaccharide biosynthetic process"/>
    <property type="evidence" value="ECO:0007669"/>
    <property type="project" value="TreeGrafter"/>
</dbReference>
<dbReference type="STRING" id="617002.SAMN05660653_00337"/>
<comment type="similarity">
    <text evidence="1">Belongs to the DegT/DnrJ/EryC1 family.</text>
</comment>
<accession>A0A1G6AHB3</accession>
<sequence length="536" mass="58135">MQHFVLDKDILDMAVHAEEQEQGAVSSLLEMAGNDTLTLWVHPQSVTDCLMRGIASAEGGRNDSAALASRMAGLLETVRLLPAPGVQLLQILHQDTVDPLLDLTILAADEYLDEYVLVSNRQIESPLQPKTCSPEQCRLIVSDEQDARQIPFVDLKAQQQAIYPVLEANMFQVMKSCKFILGPEVEELEQRLAAYTGMEHVVSCSSGTEALVLALMAYDVGPGDAVFTTPFTFIATAEVISLLGATPIFVDIDPRTFNLDPDKLDAAISALVDGSSGHTLPGNTKGLTPRAVITVDLFGLPADHGRISAIAKKHGLALIEDAAQSFGGEEHGRRACALGDIGCTSFFPAKPLGGYGEGGACFTNNADMAEVMRSIRVHGQGTSRYEHARLGTNARLDALQAAVLLAKMDVFPLELERRHALAANYPPLLEPCDLTPPYIPEGFSSAWAQYSLLARDRDHRDACQKALADAKIPSVVYYPIPLHLQRVFQPLGYKGGDLPVCESVSRRIFSLPMHPYLQARDQERIADVLCGPGART</sequence>
<dbReference type="RefSeq" id="WP_341844726.1">
    <property type="nucleotide sequence ID" value="NZ_FMXO01000002.1"/>
</dbReference>
<dbReference type="EMBL" id="FMXO01000002">
    <property type="protein sequence ID" value="SDB07812.1"/>
    <property type="molecule type" value="Genomic_DNA"/>
</dbReference>
<dbReference type="SUPFAM" id="SSF53383">
    <property type="entry name" value="PLP-dependent transferases"/>
    <property type="match status" value="1"/>
</dbReference>
<gene>
    <name evidence="2" type="ORF">SAMN05660653_00337</name>
</gene>
<dbReference type="Pfam" id="PF01041">
    <property type="entry name" value="DegT_DnrJ_EryC1"/>
    <property type="match status" value="1"/>
</dbReference>
<dbReference type="Proteomes" id="UP000198771">
    <property type="component" value="Unassembled WGS sequence"/>
</dbReference>
<dbReference type="GO" id="GO:0030170">
    <property type="term" value="F:pyridoxal phosphate binding"/>
    <property type="evidence" value="ECO:0007669"/>
    <property type="project" value="TreeGrafter"/>
</dbReference>
<dbReference type="PANTHER" id="PTHR30244:SF42">
    <property type="entry name" value="UDP-2-ACETAMIDO-2-DEOXY-3-OXO-D-GLUCURONATE AMINOTRANSFERASE"/>
    <property type="match status" value="1"/>
</dbReference>
<evidence type="ECO:0000313" key="2">
    <source>
        <dbReference type="EMBL" id="SDB07812.1"/>
    </source>
</evidence>
<name>A0A1G6AHB3_9BACT</name>
<dbReference type="PANTHER" id="PTHR30244">
    <property type="entry name" value="TRANSAMINASE"/>
    <property type="match status" value="1"/>
</dbReference>
<dbReference type="InterPro" id="IPR015421">
    <property type="entry name" value="PyrdxlP-dep_Trfase_major"/>
</dbReference>
<reference evidence="2 3" key="1">
    <citation type="submission" date="2016-10" db="EMBL/GenBank/DDBJ databases">
        <authorList>
            <person name="de Groot N.N."/>
        </authorList>
    </citation>
    <scope>NUCLEOTIDE SEQUENCE [LARGE SCALE GENOMIC DNA]</scope>
    <source>
        <strain evidence="2 3">ASO4-2</strain>
    </source>
</reference>
<dbReference type="Gene3D" id="3.40.640.10">
    <property type="entry name" value="Type I PLP-dependent aspartate aminotransferase-like (Major domain)"/>
    <property type="match status" value="1"/>
</dbReference>
<dbReference type="InterPro" id="IPR000653">
    <property type="entry name" value="DegT/StrS_aminotransferase"/>
</dbReference>
<organism evidence="2 3">
    <name type="scientific">Desulfonatronum thiosulfatophilum</name>
    <dbReference type="NCBI Taxonomy" id="617002"/>
    <lineage>
        <taxon>Bacteria</taxon>
        <taxon>Pseudomonadati</taxon>
        <taxon>Thermodesulfobacteriota</taxon>
        <taxon>Desulfovibrionia</taxon>
        <taxon>Desulfovibrionales</taxon>
        <taxon>Desulfonatronaceae</taxon>
        <taxon>Desulfonatronum</taxon>
    </lineage>
</organism>
<keyword evidence="3" id="KW-1185">Reference proteome</keyword>
<dbReference type="AlphaFoldDB" id="A0A1G6AHB3"/>
<keyword evidence="1" id="KW-0663">Pyridoxal phosphate</keyword>